<dbReference type="InterPro" id="IPR004711">
    <property type="entry name" value="Benzoate_Transporter"/>
</dbReference>
<evidence type="ECO:0000313" key="2">
    <source>
        <dbReference type="EMBL" id="SVC11677.1"/>
    </source>
</evidence>
<feature type="transmembrane region" description="Helical" evidence="1">
    <location>
        <begin position="23"/>
        <end position="44"/>
    </location>
</feature>
<dbReference type="AlphaFoldDB" id="A0A382JKQ4"/>
<keyword evidence="1" id="KW-1133">Transmembrane helix</keyword>
<reference evidence="2" key="1">
    <citation type="submission" date="2018-05" db="EMBL/GenBank/DDBJ databases">
        <authorList>
            <person name="Lanie J.A."/>
            <person name="Ng W.-L."/>
            <person name="Kazmierczak K.M."/>
            <person name="Andrzejewski T.M."/>
            <person name="Davidsen T.M."/>
            <person name="Wayne K.J."/>
            <person name="Tettelin H."/>
            <person name="Glass J.I."/>
            <person name="Rusch D."/>
            <person name="Podicherti R."/>
            <person name="Tsui H.-C.T."/>
            <person name="Winkler M.E."/>
        </authorList>
    </citation>
    <scope>NUCLEOTIDE SEQUENCE</scope>
</reference>
<dbReference type="Pfam" id="PF03594">
    <property type="entry name" value="BenE"/>
    <property type="match status" value="1"/>
</dbReference>
<dbReference type="GO" id="GO:0042925">
    <property type="term" value="F:benzoate transmembrane transporter activity"/>
    <property type="evidence" value="ECO:0007669"/>
    <property type="project" value="InterPro"/>
</dbReference>
<keyword evidence="1" id="KW-0472">Membrane</keyword>
<feature type="transmembrane region" description="Helical" evidence="1">
    <location>
        <begin position="110"/>
        <end position="139"/>
    </location>
</feature>
<dbReference type="EMBL" id="UINC01074463">
    <property type="protein sequence ID" value="SVC11677.1"/>
    <property type="molecule type" value="Genomic_DNA"/>
</dbReference>
<name>A0A382JKQ4_9ZZZZ</name>
<feature type="non-terminal residue" evidence="2">
    <location>
        <position position="145"/>
    </location>
</feature>
<proteinExistence type="predicted"/>
<keyword evidence="1" id="KW-0812">Transmembrane</keyword>
<sequence length="145" mass="14544">MVGGQASPDAMSWSLPVLAVPKIGFSGPAVAAVSLPMVVLALGLGNVQGLGFLMGQGYKVPVNKISILVGVNSVVNALLGGHPATVARTGVAIIAGPNAGLESQRYWDSIVAAVLTLIIALASGLVILILAVLPSYYIFALAGLA</sequence>
<protein>
    <recommendedName>
        <fullName evidence="3">SLC26A/SulP transporter domain-containing protein</fullName>
    </recommendedName>
</protein>
<accession>A0A382JKQ4</accession>
<gene>
    <name evidence="2" type="ORF">METZ01_LOCUS264531</name>
</gene>
<dbReference type="PANTHER" id="PTHR30199:SF0">
    <property type="entry name" value="INNER MEMBRANE PROTEIN YDCO"/>
    <property type="match status" value="1"/>
</dbReference>
<dbReference type="GO" id="GO:0005886">
    <property type="term" value="C:plasma membrane"/>
    <property type="evidence" value="ECO:0007669"/>
    <property type="project" value="TreeGrafter"/>
</dbReference>
<evidence type="ECO:0008006" key="3">
    <source>
        <dbReference type="Google" id="ProtNLM"/>
    </source>
</evidence>
<dbReference type="PANTHER" id="PTHR30199">
    <property type="entry name" value="MFS FAMILY TRANSPORTER, PREDICTED SUBSTRATE BENZOATE"/>
    <property type="match status" value="1"/>
</dbReference>
<evidence type="ECO:0000256" key="1">
    <source>
        <dbReference type="SAM" id="Phobius"/>
    </source>
</evidence>
<organism evidence="2">
    <name type="scientific">marine metagenome</name>
    <dbReference type="NCBI Taxonomy" id="408172"/>
    <lineage>
        <taxon>unclassified sequences</taxon>
        <taxon>metagenomes</taxon>
        <taxon>ecological metagenomes</taxon>
    </lineage>
</organism>